<dbReference type="RefSeq" id="WP_337693045.1">
    <property type="nucleotide sequence ID" value="NZ_JBBEGN010000001.1"/>
</dbReference>
<sequence length="405" mass="43003">MTTDQDAADRADRADGALVVYAVSVAATATSLLRGQVGAMVAHGLRVAVVCSPGPGMAEFARDEGVKYHPLPMTRGLLGPGDVVSFVRAVRLLRRLRPAVVNAATPKAAFVIGLAAALARVPVRVYSLWGLRLEGERRGSWRYRLLWAAEWVTSRAATVVLCAGPELRDEAVALGIDAGRRCVVLGDGSTNGVDLRYFAAPPPVRRAELRRNQDLDPETVVFGFIGRSTADKGVEALVEAFGRMTTGRPRLLALIGPADATDPLAPATVRAIEDDPRIRHVGFVPDLRTWLHAFDVLVLPTRREGLPNVLLEAGAAGLPAITTTATGCRDAVDEGTTALVVPVDDAAALARAMDRLADDADLRGALGAAGRSLVEQRFDETAVWAAIAEFYGRELAGMPRRAATA</sequence>
<protein>
    <submittedName>
        <fullName evidence="4">Glycosyltransferase</fullName>
        <ecNumber evidence="4">2.4.-.-</ecNumber>
    </submittedName>
</protein>
<name>A0ABU8MHF9_9PSEU</name>
<gene>
    <name evidence="4" type="ORF">WCD74_01505</name>
</gene>
<dbReference type="SUPFAM" id="SSF53756">
    <property type="entry name" value="UDP-Glycosyltransferase/glycogen phosphorylase"/>
    <property type="match status" value="1"/>
</dbReference>
<evidence type="ECO:0000256" key="2">
    <source>
        <dbReference type="ARBA" id="ARBA00022679"/>
    </source>
</evidence>
<evidence type="ECO:0000259" key="3">
    <source>
        <dbReference type="Pfam" id="PF13579"/>
    </source>
</evidence>
<feature type="domain" description="Glycosyltransferase subfamily 4-like N-terminal" evidence="3">
    <location>
        <begin position="34"/>
        <end position="184"/>
    </location>
</feature>
<organism evidence="4 5">
    <name type="scientific">Actinomycetospora aurantiaca</name>
    <dbReference type="NCBI Taxonomy" id="3129233"/>
    <lineage>
        <taxon>Bacteria</taxon>
        <taxon>Bacillati</taxon>
        <taxon>Actinomycetota</taxon>
        <taxon>Actinomycetes</taxon>
        <taxon>Pseudonocardiales</taxon>
        <taxon>Pseudonocardiaceae</taxon>
        <taxon>Actinomycetospora</taxon>
    </lineage>
</organism>
<evidence type="ECO:0000256" key="1">
    <source>
        <dbReference type="ARBA" id="ARBA00022676"/>
    </source>
</evidence>
<dbReference type="InterPro" id="IPR028098">
    <property type="entry name" value="Glyco_trans_4-like_N"/>
</dbReference>
<proteinExistence type="predicted"/>
<accession>A0ABU8MHF9</accession>
<dbReference type="PANTHER" id="PTHR45947:SF3">
    <property type="entry name" value="SULFOQUINOVOSYL TRANSFERASE SQD2"/>
    <property type="match status" value="1"/>
</dbReference>
<keyword evidence="5" id="KW-1185">Reference proteome</keyword>
<dbReference type="Gene3D" id="3.40.50.2000">
    <property type="entry name" value="Glycogen Phosphorylase B"/>
    <property type="match status" value="2"/>
</dbReference>
<dbReference type="InterPro" id="IPR050194">
    <property type="entry name" value="Glycosyltransferase_grp1"/>
</dbReference>
<dbReference type="Pfam" id="PF13579">
    <property type="entry name" value="Glyco_trans_4_4"/>
    <property type="match status" value="1"/>
</dbReference>
<keyword evidence="1 4" id="KW-0328">Glycosyltransferase</keyword>
<dbReference type="Pfam" id="PF13692">
    <property type="entry name" value="Glyco_trans_1_4"/>
    <property type="match status" value="1"/>
</dbReference>
<dbReference type="EC" id="2.4.-.-" evidence="4"/>
<keyword evidence="2 4" id="KW-0808">Transferase</keyword>
<comment type="caution">
    <text evidence="4">The sequence shown here is derived from an EMBL/GenBank/DDBJ whole genome shotgun (WGS) entry which is preliminary data.</text>
</comment>
<reference evidence="4 5" key="1">
    <citation type="submission" date="2024-03" db="EMBL/GenBank/DDBJ databases">
        <title>Actinomycetospora sp. OC33-EN08, a novel actinomycete isolated from wild orchid (Aerides multiflora).</title>
        <authorList>
            <person name="Suriyachadkun C."/>
        </authorList>
    </citation>
    <scope>NUCLEOTIDE SEQUENCE [LARGE SCALE GENOMIC DNA]</scope>
    <source>
        <strain evidence="4 5">OC33-EN08</strain>
    </source>
</reference>
<dbReference type="Proteomes" id="UP001385809">
    <property type="component" value="Unassembled WGS sequence"/>
</dbReference>
<evidence type="ECO:0000313" key="5">
    <source>
        <dbReference type="Proteomes" id="UP001385809"/>
    </source>
</evidence>
<dbReference type="PANTHER" id="PTHR45947">
    <property type="entry name" value="SULFOQUINOVOSYL TRANSFERASE SQD2"/>
    <property type="match status" value="1"/>
</dbReference>
<dbReference type="GO" id="GO:0016757">
    <property type="term" value="F:glycosyltransferase activity"/>
    <property type="evidence" value="ECO:0007669"/>
    <property type="project" value="UniProtKB-KW"/>
</dbReference>
<evidence type="ECO:0000313" key="4">
    <source>
        <dbReference type="EMBL" id="MEJ2866421.1"/>
    </source>
</evidence>
<dbReference type="EMBL" id="JBBEGN010000001">
    <property type="protein sequence ID" value="MEJ2866421.1"/>
    <property type="molecule type" value="Genomic_DNA"/>
</dbReference>